<dbReference type="Proteomes" id="UP001642360">
    <property type="component" value="Unassembled WGS sequence"/>
</dbReference>
<comment type="caution">
    <text evidence="1">The sequence shown here is derived from an EMBL/GenBank/DDBJ whole genome shotgun (WGS) entry which is preliminary data.</text>
</comment>
<proteinExistence type="predicted"/>
<dbReference type="EMBL" id="CAUOFW020001837">
    <property type="protein sequence ID" value="CAK9149102.1"/>
    <property type="molecule type" value="Genomic_DNA"/>
</dbReference>
<name>A0ABC8RX24_9AQUA</name>
<accession>A0ABC8RX24</accession>
<evidence type="ECO:0000313" key="1">
    <source>
        <dbReference type="EMBL" id="CAK9149102.1"/>
    </source>
</evidence>
<organism evidence="1 2">
    <name type="scientific">Ilex paraguariensis</name>
    <name type="common">yerba mate</name>
    <dbReference type="NCBI Taxonomy" id="185542"/>
    <lineage>
        <taxon>Eukaryota</taxon>
        <taxon>Viridiplantae</taxon>
        <taxon>Streptophyta</taxon>
        <taxon>Embryophyta</taxon>
        <taxon>Tracheophyta</taxon>
        <taxon>Spermatophyta</taxon>
        <taxon>Magnoliopsida</taxon>
        <taxon>eudicotyledons</taxon>
        <taxon>Gunneridae</taxon>
        <taxon>Pentapetalae</taxon>
        <taxon>asterids</taxon>
        <taxon>campanulids</taxon>
        <taxon>Aquifoliales</taxon>
        <taxon>Aquifoliaceae</taxon>
        <taxon>Ilex</taxon>
    </lineage>
</organism>
<dbReference type="AlphaFoldDB" id="A0ABC8RX24"/>
<reference evidence="1 2" key="1">
    <citation type="submission" date="2024-02" db="EMBL/GenBank/DDBJ databases">
        <authorList>
            <person name="Vignale AGUSTIN F."/>
            <person name="Sosa J E."/>
            <person name="Modenutti C."/>
        </authorList>
    </citation>
    <scope>NUCLEOTIDE SEQUENCE [LARGE SCALE GENOMIC DNA]</scope>
</reference>
<gene>
    <name evidence="1" type="ORF">ILEXP_LOCUS17132</name>
</gene>
<evidence type="ECO:0000313" key="2">
    <source>
        <dbReference type="Proteomes" id="UP001642360"/>
    </source>
</evidence>
<sequence length="160" mass="18094">MKYVKTNGEGEEGVRAFPLLHASSTVHHGSGDRMIQTEKTKDQKGVEEISIQLERVIDDGRSNGDEVRFIGGIYSDLSELATYGAGESFDEMGIDPETMEKQVRLDYEIQSSSHLGPTKPEESYQVEELNNLVKCLQKIQGWNEGHRVWVLRSFFSSCFF</sequence>
<keyword evidence="2" id="KW-1185">Reference proteome</keyword>
<protein>
    <submittedName>
        <fullName evidence="1">Uncharacterized protein</fullName>
    </submittedName>
</protein>